<evidence type="ECO:0008006" key="5">
    <source>
        <dbReference type="Google" id="ProtNLM"/>
    </source>
</evidence>
<gene>
    <name evidence="2" type="ORF">PTTG_28096</name>
</gene>
<name>A0A180GFI4_PUCT1</name>
<reference evidence="3 4" key="3">
    <citation type="journal article" date="2017" name="G3 (Bethesda)">
        <title>Comparative analysis highlights variable genome content of wheat rusts and divergence of the mating loci.</title>
        <authorList>
            <person name="Cuomo C.A."/>
            <person name="Bakkeren G."/>
            <person name="Khalil H.B."/>
            <person name="Panwar V."/>
            <person name="Joly D."/>
            <person name="Linning R."/>
            <person name="Sakthikumar S."/>
            <person name="Song X."/>
            <person name="Adiconis X."/>
            <person name="Fan L."/>
            <person name="Goldberg J.M."/>
            <person name="Levin J.Z."/>
            <person name="Young S."/>
            <person name="Zeng Q."/>
            <person name="Anikster Y."/>
            <person name="Bruce M."/>
            <person name="Wang M."/>
            <person name="Yin C."/>
            <person name="McCallum B."/>
            <person name="Szabo L.J."/>
            <person name="Hulbert S."/>
            <person name="Chen X."/>
            <person name="Fellers J.P."/>
        </authorList>
    </citation>
    <scope>NUCLEOTIDE SEQUENCE</scope>
    <source>
        <strain evidence="3">isolate 1-1 / race 1 (BBBD)</strain>
        <strain evidence="4">Isolate 1-1 / race 1 (BBBD)</strain>
    </source>
</reference>
<dbReference type="Gene3D" id="1.10.472.10">
    <property type="entry name" value="Cyclin-like"/>
    <property type="match status" value="1"/>
</dbReference>
<reference evidence="3" key="4">
    <citation type="submission" date="2025-05" db="UniProtKB">
        <authorList>
            <consortium name="EnsemblFungi"/>
        </authorList>
    </citation>
    <scope>IDENTIFICATION</scope>
    <source>
        <strain evidence="3">isolate 1-1 / race 1 (BBBD)</strain>
    </source>
</reference>
<evidence type="ECO:0000313" key="3">
    <source>
        <dbReference type="EnsemblFungi" id="PTTG_28096-t43_1-p1"/>
    </source>
</evidence>
<protein>
    <recommendedName>
        <fullName evidence="5">Cyclin N-terminal domain-containing protein</fullName>
    </recommendedName>
</protein>
<dbReference type="EMBL" id="ADAS02000087">
    <property type="protein sequence ID" value="OAV91092.1"/>
    <property type="molecule type" value="Genomic_DNA"/>
</dbReference>
<reference evidence="2" key="1">
    <citation type="submission" date="2009-11" db="EMBL/GenBank/DDBJ databases">
        <authorList>
            <consortium name="The Broad Institute Genome Sequencing Platform"/>
            <person name="Ward D."/>
            <person name="Feldgarden M."/>
            <person name="Earl A."/>
            <person name="Young S.K."/>
            <person name="Zeng Q."/>
            <person name="Koehrsen M."/>
            <person name="Alvarado L."/>
            <person name="Berlin A."/>
            <person name="Bochicchio J."/>
            <person name="Borenstein D."/>
            <person name="Chapman S.B."/>
            <person name="Chen Z."/>
            <person name="Engels R."/>
            <person name="Freedman E."/>
            <person name="Gellesch M."/>
            <person name="Goldberg J."/>
            <person name="Griggs A."/>
            <person name="Gujja S."/>
            <person name="Heilman E."/>
            <person name="Heiman D."/>
            <person name="Hepburn T."/>
            <person name="Howarth C."/>
            <person name="Jen D."/>
            <person name="Larson L."/>
            <person name="Lewis B."/>
            <person name="Mehta T."/>
            <person name="Park D."/>
            <person name="Pearson M."/>
            <person name="Roberts A."/>
            <person name="Saif S."/>
            <person name="Shea T."/>
            <person name="Shenoy N."/>
            <person name="Sisk P."/>
            <person name="Stolte C."/>
            <person name="Sykes S."/>
            <person name="Thomson T."/>
            <person name="Walk T."/>
            <person name="White J."/>
            <person name="Yandava C."/>
            <person name="Izard J."/>
            <person name="Baranova O.V."/>
            <person name="Blanton J.M."/>
            <person name="Tanner A.C."/>
            <person name="Dewhirst F.E."/>
            <person name="Haas B."/>
            <person name="Nusbaum C."/>
            <person name="Birren B."/>
        </authorList>
    </citation>
    <scope>NUCLEOTIDE SEQUENCE [LARGE SCALE GENOMIC DNA]</scope>
    <source>
        <strain evidence="2">1-1 BBBD Race 1</strain>
    </source>
</reference>
<accession>A0A180GFI4</accession>
<evidence type="ECO:0000313" key="2">
    <source>
        <dbReference type="EMBL" id="OAV91092.1"/>
    </source>
</evidence>
<reference evidence="2" key="2">
    <citation type="submission" date="2016-05" db="EMBL/GenBank/DDBJ databases">
        <title>Comparative analysis highlights variable genome content of wheat rusts and divergence of the mating loci.</title>
        <authorList>
            <person name="Cuomo C.A."/>
            <person name="Bakkeren G."/>
            <person name="Szabo L."/>
            <person name="Khalil H."/>
            <person name="Joly D."/>
            <person name="Goldberg J."/>
            <person name="Young S."/>
            <person name="Zeng Q."/>
            <person name="Fellers J."/>
        </authorList>
    </citation>
    <scope>NUCLEOTIDE SEQUENCE [LARGE SCALE GENOMIC DNA]</scope>
    <source>
        <strain evidence="2">1-1 BBBD Race 1</strain>
    </source>
</reference>
<proteinExistence type="predicted"/>
<feature type="region of interest" description="Disordered" evidence="1">
    <location>
        <begin position="57"/>
        <end position="80"/>
    </location>
</feature>
<dbReference type="AlphaFoldDB" id="A0A180GFI4"/>
<evidence type="ECO:0000313" key="4">
    <source>
        <dbReference type="Proteomes" id="UP000005240"/>
    </source>
</evidence>
<dbReference type="STRING" id="630390.A0A180GFI4"/>
<dbReference type="Proteomes" id="UP000005240">
    <property type="component" value="Unassembled WGS sequence"/>
</dbReference>
<dbReference type="OrthoDB" id="1060854at2759"/>
<dbReference type="EnsemblFungi" id="PTTG_28096-t43_1">
    <property type="protein sequence ID" value="PTTG_28096-t43_1-p1"/>
    <property type="gene ID" value="PTTG_28096"/>
</dbReference>
<evidence type="ECO:0000256" key="1">
    <source>
        <dbReference type="SAM" id="MobiDB-lite"/>
    </source>
</evidence>
<sequence length="80" mass="8911">MILGTKIISDQPLLCKRLSKVADISQTEIDHLERHVLHTLNFRLCWTTPELTLHTQTILTPTPPPALPPCSSSSSTHNNT</sequence>
<keyword evidence="4" id="KW-1185">Reference proteome</keyword>
<organism evidence="2">
    <name type="scientific">Puccinia triticina (isolate 1-1 / race 1 (BBBD))</name>
    <name type="common">Brown leaf rust fungus</name>
    <dbReference type="NCBI Taxonomy" id="630390"/>
    <lineage>
        <taxon>Eukaryota</taxon>
        <taxon>Fungi</taxon>
        <taxon>Dikarya</taxon>
        <taxon>Basidiomycota</taxon>
        <taxon>Pucciniomycotina</taxon>
        <taxon>Pucciniomycetes</taxon>
        <taxon>Pucciniales</taxon>
        <taxon>Pucciniaceae</taxon>
        <taxon>Puccinia</taxon>
    </lineage>
</organism>
<dbReference type="VEuPathDB" id="FungiDB:PTTG_28096"/>
<feature type="compositionally biased region" description="Low complexity" evidence="1">
    <location>
        <begin position="69"/>
        <end position="80"/>
    </location>
</feature>